<dbReference type="SMART" id="SM00450">
    <property type="entry name" value="RHOD"/>
    <property type="match status" value="1"/>
</dbReference>
<dbReference type="PROSITE" id="PS50206">
    <property type="entry name" value="RHODANESE_3"/>
    <property type="match status" value="1"/>
</dbReference>
<evidence type="ECO:0000259" key="1">
    <source>
        <dbReference type="PROSITE" id="PS50042"/>
    </source>
</evidence>
<accession>A0A445MW39</accession>
<dbReference type="PROSITE" id="PS50042">
    <property type="entry name" value="CNMP_BINDING_3"/>
    <property type="match status" value="1"/>
</dbReference>
<dbReference type="Gene3D" id="3.40.250.10">
    <property type="entry name" value="Rhodanese-like domain"/>
    <property type="match status" value="1"/>
</dbReference>
<feature type="domain" description="Cyclic nucleotide-binding" evidence="1">
    <location>
        <begin position="16"/>
        <end position="119"/>
    </location>
</feature>
<dbReference type="PANTHER" id="PTHR23011:SF28">
    <property type="entry name" value="CYCLIC NUCLEOTIDE-BINDING DOMAIN CONTAINING PROTEIN"/>
    <property type="match status" value="1"/>
</dbReference>
<dbReference type="InterPro" id="IPR014710">
    <property type="entry name" value="RmlC-like_jellyroll"/>
</dbReference>
<dbReference type="EMBL" id="OJIN01000104">
    <property type="protein sequence ID" value="SPD73696.1"/>
    <property type="molecule type" value="Genomic_DNA"/>
</dbReference>
<name>A0A445MW39_9BACT</name>
<dbReference type="CDD" id="cd00038">
    <property type="entry name" value="CAP_ED"/>
    <property type="match status" value="1"/>
</dbReference>
<dbReference type="SUPFAM" id="SSF51206">
    <property type="entry name" value="cAMP-binding domain-like"/>
    <property type="match status" value="1"/>
</dbReference>
<dbReference type="InterPro" id="IPR000595">
    <property type="entry name" value="cNMP-bd_dom"/>
</dbReference>
<reference evidence="3" key="1">
    <citation type="submission" date="2018-01" db="EMBL/GenBank/DDBJ databases">
        <authorList>
            <person name="Regsiter A."/>
            <person name="William W."/>
        </authorList>
    </citation>
    <scope>NUCLEOTIDE SEQUENCE</scope>
    <source>
        <strain evidence="3">TRIP AH-1</strain>
    </source>
</reference>
<organism evidence="3">
    <name type="scientific">uncultured Desulfobacterium sp</name>
    <dbReference type="NCBI Taxonomy" id="201089"/>
    <lineage>
        <taxon>Bacteria</taxon>
        <taxon>Pseudomonadati</taxon>
        <taxon>Thermodesulfobacteriota</taxon>
        <taxon>Desulfobacteria</taxon>
        <taxon>Desulfobacterales</taxon>
        <taxon>Desulfobacteriaceae</taxon>
        <taxon>Desulfobacterium</taxon>
        <taxon>environmental samples</taxon>
    </lineage>
</organism>
<dbReference type="AlphaFoldDB" id="A0A445MW39"/>
<dbReference type="SMART" id="SM00100">
    <property type="entry name" value="cNMP"/>
    <property type="match status" value="1"/>
</dbReference>
<gene>
    <name evidence="3" type="ORF">PITCH_A1920035</name>
</gene>
<dbReference type="Gene3D" id="2.60.120.10">
    <property type="entry name" value="Jelly Rolls"/>
    <property type="match status" value="1"/>
</dbReference>
<proteinExistence type="predicted"/>
<dbReference type="InterPro" id="IPR018490">
    <property type="entry name" value="cNMP-bd_dom_sf"/>
</dbReference>
<dbReference type="PANTHER" id="PTHR23011">
    <property type="entry name" value="CYCLIC NUCLEOTIDE-BINDING DOMAIN CONTAINING PROTEIN"/>
    <property type="match status" value="1"/>
</dbReference>
<dbReference type="CDD" id="cd00158">
    <property type="entry name" value="RHOD"/>
    <property type="match status" value="1"/>
</dbReference>
<feature type="domain" description="Rhodanese" evidence="2">
    <location>
        <begin position="209"/>
        <end position="303"/>
    </location>
</feature>
<dbReference type="PRINTS" id="PR00103">
    <property type="entry name" value="CAMPKINASE"/>
</dbReference>
<dbReference type="Pfam" id="PF00027">
    <property type="entry name" value="cNMP_binding"/>
    <property type="match status" value="1"/>
</dbReference>
<evidence type="ECO:0000313" key="3">
    <source>
        <dbReference type="EMBL" id="SPD73696.1"/>
    </source>
</evidence>
<dbReference type="InterPro" id="IPR036873">
    <property type="entry name" value="Rhodanese-like_dom_sf"/>
</dbReference>
<protein>
    <submittedName>
        <fullName evidence="3">Cyclic nucleotide-binding protein</fullName>
    </submittedName>
</protein>
<dbReference type="Pfam" id="PF00581">
    <property type="entry name" value="Rhodanese"/>
    <property type="match status" value="1"/>
</dbReference>
<evidence type="ECO:0000259" key="2">
    <source>
        <dbReference type="PROSITE" id="PS50206"/>
    </source>
</evidence>
<dbReference type="SUPFAM" id="SSF52821">
    <property type="entry name" value="Rhodanese/Cell cycle control phosphatase"/>
    <property type="match status" value="1"/>
</dbReference>
<sequence>MTLIDQKETCLANNPLFKELPKDKLVELAKDAQYLVFPSNTIVFREGDPGDSFYMINRGRVRLFKKSKRGEEILLAKLGPGDFFGQLAILTDDFRWVNVETMDETHLTVLSKDQFDEILKEWPSVSFAFAKQMSKYLARNIQVIKQKSEHRLQVSRSSWVDWFVIFSVSLLCGIIFNNSNPNGIRLIPNIVAEKEVLVVDPPVAAEKHKGGDAVFVDARPSTLYDMMHIEGAVNMPLALFDIMYMMGFSDMNKEKDIIVYGRTFSSHYDEQVAKKLYLRGHKHTMILKDGLDAWMENGYPVKP</sequence>
<dbReference type="InterPro" id="IPR001763">
    <property type="entry name" value="Rhodanese-like_dom"/>
</dbReference>